<evidence type="ECO:0000313" key="1">
    <source>
        <dbReference type="EMBL" id="QNN55764.1"/>
    </source>
</evidence>
<accession>A0A7G9RJI9</accession>
<dbReference type="EMBL" id="CP060714">
    <property type="protein sequence ID" value="QNN55764.1"/>
    <property type="molecule type" value="Genomic_DNA"/>
</dbReference>
<dbReference type="AlphaFoldDB" id="A0A7G9RJI9"/>
<dbReference type="KEGG" id="drg:H9K76_14215"/>
<evidence type="ECO:0000313" key="2">
    <source>
        <dbReference type="Proteomes" id="UP000515811"/>
    </source>
</evidence>
<sequence>MDKLIFPDVQEGLERLRLGESAMTAALGPVAAIGVNALKGLQEMS</sequence>
<dbReference type="RefSeq" id="WP_187596037.1">
    <property type="nucleotide sequence ID" value="NZ_CP060714.1"/>
</dbReference>
<keyword evidence="2" id="KW-1185">Reference proteome</keyword>
<organism evidence="1 2">
    <name type="scientific">Diaphorobacter ruginosibacter</name>
    <dbReference type="NCBI Taxonomy" id="1715720"/>
    <lineage>
        <taxon>Bacteria</taxon>
        <taxon>Pseudomonadati</taxon>
        <taxon>Pseudomonadota</taxon>
        <taxon>Betaproteobacteria</taxon>
        <taxon>Burkholderiales</taxon>
        <taxon>Comamonadaceae</taxon>
        <taxon>Diaphorobacter</taxon>
    </lineage>
</organism>
<name>A0A7G9RJI9_9BURK</name>
<reference evidence="1 2" key="1">
    <citation type="submission" date="2020-08" db="EMBL/GenBank/DDBJ databases">
        <title>Genome sequence of Diaphorobacter ruginosibacter DSM 27467T.</title>
        <authorList>
            <person name="Hyun D.-W."/>
            <person name="Bae J.-W."/>
        </authorList>
    </citation>
    <scope>NUCLEOTIDE SEQUENCE [LARGE SCALE GENOMIC DNA]</scope>
    <source>
        <strain evidence="1 2">DSM 27467</strain>
    </source>
</reference>
<protein>
    <submittedName>
        <fullName evidence="1">Uncharacterized protein</fullName>
    </submittedName>
</protein>
<proteinExistence type="predicted"/>
<dbReference type="Proteomes" id="UP000515811">
    <property type="component" value="Chromosome"/>
</dbReference>
<gene>
    <name evidence="1" type="ORF">H9K76_14215</name>
</gene>